<reference evidence="2" key="1">
    <citation type="submission" date="2023-06" db="EMBL/GenBank/DDBJ databases">
        <authorList>
            <person name="Kurt Z."/>
        </authorList>
    </citation>
    <scope>NUCLEOTIDE SEQUENCE</scope>
</reference>
<dbReference type="EMBL" id="CAXDID020000349">
    <property type="protein sequence ID" value="CAL6080930.1"/>
    <property type="molecule type" value="Genomic_DNA"/>
</dbReference>
<proteinExistence type="predicted"/>
<keyword evidence="1" id="KW-0472">Membrane</keyword>
<name>A0AA86PPR0_9EUKA</name>
<evidence type="ECO:0000313" key="3">
    <source>
        <dbReference type="EMBL" id="CAL6080930.1"/>
    </source>
</evidence>
<comment type="caution">
    <text evidence="2">The sequence shown here is derived from an EMBL/GenBank/DDBJ whole genome shotgun (WGS) entry which is preliminary data.</text>
</comment>
<sequence>MMQSRQSQKLNPVSLQTNPKLYYSQISLRSRNRQKTILVFLLRLTEPKTKYDLKICSLWGALASAAFGGAVFAFLFFVVFSALFLFVPRFSTVNVHTSFDRGYVLFKVIISSKQQSPLKIEININVSIQDIVTSNKPAMMFQIQLMLKLHRNPYFQ</sequence>
<evidence type="ECO:0000256" key="1">
    <source>
        <dbReference type="SAM" id="Phobius"/>
    </source>
</evidence>
<evidence type="ECO:0000313" key="2">
    <source>
        <dbReference type="EMBL" id="CAI9943441.1"/>
    </source>
</evidence>
<gene>
    <name evidence="2" type="ORF">HINF_LOCUS31086</name>
    <name evidence="3" type="ORF">HINF_LOCUS60101</name>
</gene>
<dbReference type="Proteomes" id="UP001642409">
    <property type="component" value="Unassembled WGS sequence"/>
</dbReference>
<feature type="transmembrane region" description="Helical" evidence="1">
    <location>
        <begin position="58"/>
        <end position="87"/>
    </location>
</feature>
<reference evidence="3 4" key="2">
    <citation type="submission" date="2024-07" db="EMBL/GenBank/DDBJ databases">
        <authorList>
            <person name="Akdeniz Z."/>
        </authorList>
    </citation>
    <scope>NUCLEOTIDE SEQUENCE [LARGE SCALE GENOMIC DNA]</scope>
</reference>
<accession>A0AA86PPR0</accession>
<dbReference type="AlphaFoldDB" id="A0AA86PPR0"/>
<keyword evidence="1" id="KW-0812">Transmembrane</keyword>
<organism evidence="2">
    <name type="scientific">Hexamita inflata</name>
    <dbReference type="NCBI Taxonomy" id="28002"/>
    <lineage>
        <taxon>Eukaryota</taxon>
        <taxon>Metamonada</taxon>
        <taxon>Diplomonadida</taxon>
        <taxon>Hexamitidae</taxon>
        <taxon>Hexamitinae</taxon>
        <taxon>Hexamita</taxon>
    </lineage>
</organism>
<dbReference type="EMBL" id="CATOUU010000715">
    <property type="protein sequence ID" value="CAI9943441.1"/>
    <property type="molecule type" value="Genomic_DNA"/>
</dbReference>
<keyword evidence="4" id="KW-1185">Reference proteome</keyword>
<evidence type="ECO:0000313" key="4">
    <source>
        <dbReference type="Proteomes" id="UP001642409"/>
    </source>
</evidence>
<keyword evidence="1" id="KW-1133">Transmembrane helix</keyword>
<protein>
    <submittedName>
        <fullName evidence="3">Hypothetical_protein</fullName>
    </submittedName>
</protein>